<feature type="domain" description="Heterokaryon incompatibility" evidence="1">
    <location>
        <begin position="25"/>
        <end position="116"/>
    </location>
</feature>
<dbReference type="OrthoDB" id="20872at2759"/>
<dbReference type="Pfam" id="PF06985">
    <property type="entry name" value="HET"/>
    <property type="match status" value="1"/>
</dbReference>
<reference evidence="3" key="1">
    <citation type="journal article" date="2021" name="Nat. Commun.">
        <title>Genetic determinants of endophytism in the Arabidopsis root mycobiome.</title>
        <authorList>
            <person name="Mesny F."/>
            <person name="Miyauchi S."/>
            <person name="Thiergart T."/>
            <person name="Pickel B."/>
            <person name="Atanasova L."/>
            <person name="Karlsson M."/>
            <person name="Huettel B."/>
            <person name="Barry K.W."/>
            <person name="Haridas S."/>
            <person name="Chen C."/>
            <person name="Bauer D."/>
            <person name="Andreopoulos W."/>
            <person name="Pangilinan J."/>
            <person name="LaButti K."/>
            <person name="Riley R."/>
            <person name="Lipzen A."/>
            <person name="Clum A."/>
            <person name="Drula E."/>
            <person name="Henrissat B."/>
            <person name="Kohler A."/>
            <person name="Grigoriev I.V."/>
            <person name="Martin F.M."/>
            <person name="Hacquard S."/>
        </authorList>
    </citation>
    <scope>NUCLEOTIDE SEQUENCE</scope>
    <source>
        <strain evidence="3">MPI-SDFR-AT-0120</strain>
    </source>
</reference>
<evidence type="ECO:0000259" key="1">
    <source>
        <dbReference type="Pfam" id="PF06985"/>
    </source>
</evidence>
<comment type="caution">
    <text evidence="3">The sequence shown here is derived from an EMBL/GenBank/DDBJ whole genome shotgun (WGS) entry which is preliminary data.</text>
</comment>
<dbReference type="InterPro" id="IPR010730">
    <property type="entry name" value="HET"/>
</dbReference>
<proteinExistence type="predicted"/>
<evidence type="ECO:0000313" key="3">
    <source>
        <dbReference type="EMBL" id="KAH7075069.1"/>
    </source>
</evidence>
<dbReference type="Proteomes" id="UP000813461">
    <property type="component" value="Unassembled WGS sequence"/>
</dbReference>
<dbReference type="EMBL" id="JAGMVJ010000020">
    <property type="protein sequence ID" value="KAH7075069.1"/>
    <property type="molecule type" value="Genomic_DNA"/>
</dbReference>
<keyword evidence="4" id="KW-1185">Reference proteome</keyword>
<sequence length="313" mass="35132">MRLLQLKDNDEIHLVEFIGDQIPPYAILSHTWGSNDSEVSYKDIVEGVGKNKAGYKKIISCGRRALTKKLEYFWVDTCAIDKSSSAELSEAINSMYRWYRNAKICFAYLEDVRPDQDISTWSTTTVRWFSRGWTLQELIASPNLEFFANDWTLLGSKASCCEQLAAITGIHSQALAVNRPIRTFSIAQRMSWASSRSTTRPEDMAYCLLGLFDVNMPLLYGEGARNAFLRLQEGIMKDSDDRSLFAWTQPRQDHITFRGLLADSPADFAQSRAIIPISDGAAIGTYPYEVTNAGVRMALLIGPLETTLSSHGD</sequence>
<feature type="domain" description="DUF8212" evidence="2">
    <location>
        <begin position="226"/>
        <end position="250"/>
    </location>
</feature>
<dbReference type="PANTHER" id="PTHR10622:SF10">
    <property type="entry name" value="HET DOMAIN-CONTAINING PROTEIN"/>
    <property type="match status" value="1"/>
</dbReference>
<dbReference type="Pfam" id="PF26640">
    <property type="entry name" value="DUF8212"/>
    <property type="match status" value="1"/>
</dbReference>
<gene>
    <name evidence="3" type="ORF">FB567DRAFT_563761</name>
</gene>
<dbReference type="InterPro" id="IPR058525">
    <property type="entry name" value="DUF8212"/>
</dbReference>
<organism evidence="3 4">
    <name type="scientific">Paraphoma chrysanthemicola</name>
    <dbReference type="NCBI Taxonomy" id="798071"/>
    <lineage>
        <taxon>Eukaryota</taxon>
        <taxon>Fungi</taxon>
        <taxon>Dikarya</taxon>
        <taxon>Ascomycota</taxon>
        <taxon>Pezizomycotina</taxon>
        <taxon>Dothideomycetes</taxon>
        <taxon>Pleosporomycetidae</taxon>
        <taxon>Pleosporales</taxon>
        <taxon>Pleosporineae</taxon>
        <taxon>Phaeosphaeriaceae</taxon>
        <taxon>Paraphoma</taxon>
    </lineage>
</organism>
<evidence type="ECO:0000259" key="2">
    <source>
        <dbReference type="Pfam" id="PF26640"/>
    </source>
</evidence>
<protein>
    <submittedName>
        <fullName evidence="3">Heterokaryon incompatibility protein-domain-containing protein</fullName>
    </submittedName>
</protein>
<dbReference type="PANTHER" id="PTHR10622">
    <property type="entry name" value="HET DOMAIN-CONTAINING PROTEIN"/>
    <property type="match status" value="1"/>
</dbReference>
<dbReference type="AlphaFoldDB" id="A0A8K0QXR5"/>
<evidence type="ECO:0000313" key="4">
    <source>
        <dbReference type="Proteomes" id="UP000813461"/>
    </source>
</evidence>
<name>A0A8K0QXR5_9PLEO</name>
<accession>A0A8K0QXR5</accession>